<evidence type="ECO:0000259" key="4">
    <source>
        <dbReference type="Pfam" id="PF13359"/>
    </source>
</evidence>
<organism evidence="5 6">
    <name type="scientific">Acanthoscelides obtectus</name>
    <name type="common">Bean weevil</name>
    <name type="synonym">Bruchus obtectus</name>
    <dbReference type="NCBI Taxonomy" id="200917"/>
    <lineage>
        <taxon>Eukaryota</taxon>
        <taxon>Metazoa</taxon>
        <taxon>Ecdysozoa</taxon>
        <taxon>Arthropoda</taxon>
        <taxon>Hexapoda</taxon>
        <taxon>Insecta</taxon>
        <taxon>Pterygota</taxon>
        <taxon>Neoptera</taxon>
        <taxon>Endopterygota</taxon>
        <taxon>Coleoptera</taxon>
        <taxon>Polyphaga</taxon>
        <taxon>Cucujiformia</taxon>
        <taxon>Chrysomeloidea</taxon>
        <taxon>Chrysomelidae</taxon>
        <taxon>Bruchinae</taxon>
        <taxon>Bruchini</taxon>
        <taxon>Acanthoscelides</taxon>
    </lineage>
</organism>
<dbReference type="Pfam" id="PF13359">
    <property type="entry name" value="DDE_Tnp_4"/>
    <property type="match status" value="1"/>
</dbReference>
<dbReference type="GO" id="GO:0046872">
    <property type="term" value="F:metal ion binding"/>
    <property type="evidence" value="ECO:0007669"/>
    <property type="project" value="UniProtKB-KW"/>
</dbReference>
<comment type="caution">
    <text evidence="5">The sequence shown here is derived from an EMBL/GenBank/DDBJ whole genome shotgun (WGS) entry which is preliminary data.</text>
</comment>
<evidence type="ECO:0000256" key="3">
    <source>
        <dbReference type="SAM" id="MobiDB-lite"/>
    </source>
</evidence>
<name>A0A9P0KMH2_ACAOB</name>
<gene>
    <name evidence="5" type="ORF">ACAOBT_LOCUS11950</name>
</gene>
<dbReference type="AlphaFoldDB" id="A0A9P0KMH2"/>
<keyword evidence="2" id="KW-0479">Metal-binding</keyword>
<reference evidence="5" key="1">
    <citation type="submission" date="2022-03" db="EMBL/GenBank/DDBJ databases">
        <authorList>
            <person name="Sayadi A."/>
        </authorList>
    </citation>
    <scope>NUCLEOTIDE SEQUENCE</scope>
</reference>
<feature type="compositionally biased region" description="Polar residues" evidence="3">
    <location>
        <begin position="109"/>
        <end position="119"/>
    </location>
</feature>
<dbReference type="InterPro" id="IPR027806">
    <property type="entry name" value="HARBI1_dom"/>
</dbReference>
<accession>A0A9P0KMH2</accession>
<evidence type="ECO:0000313" key="6">
    <source>
        <dbReference type="Proteomes" id="UP001152888"/>
    </source>
</evidence>
<comment type="cofactor">
    <cofactor evidence="1">
        <name>a divalent metal cation</name>
        <dbReference type="ChEBI" id="CHEBI:60240"/>
    </cofactor>
</comment>
<feature type="compositionally biased region" description="Basic and acidic residues" evidence="3">
    <location>
        <begin position="125"/>
        <end position="134"/>
    </location>
</feature>
<proteinExistence type="predicted"/>
<sequence length="134" mass="15306">MTPYRDPLTPKQISYNRSRERVIIERRFGQVKQRFPILQTKVRIKTEKVSSFILNCFILHNVAKHLNEENFEILQDLNNNGDEAVQMPVEYGKPSTSASSQQLGEVCSVTTSQPENLDVTTVEPIEEHSSEASE</sequence>
<evidence type="ECO:0000256" key="2">
    <source>
        <dbReference type="ARBA" id="ARBA00022723"/>
    </source>
</evidence>
<dbReference type="EMBL" id="CAKOFQ010006843">
    <property type="protein sequence ID" value="CAH1976097.1"/>
    <property type="molecule type" value="Genomic_DNA"/>
</dbReference>
<dbReference type="Proteomes" id="UP001152888">
    <property type="component" value="Unassembled WGS sequence"/>
</dbReference>
<evidence type="ECO:0000313" key="5">
    <source>
        <dbReference type="EMBL" id="CAH1976097.1"/>
    </source>
</evidence>
<protein>
    <recommendedName>
        <fullName evidence="4">DDE Tnp4 domain-containing protein</fullName>
    </recommendedName>
</protein>
<feature type="region of interest" description="Disordered" evidence="3">
    <location>
        <begin position="109"/>
        <end position="134"/>
    </location>
</feature>
<feature type="domain" description="DDE Tnp4" evidence="4">
    <location>
        <begin position="2"/>
        <end position="61"/>
    </location>
</feature>
<evidence type="ECO:0000256" key="1">
    <source>
        <dbReference type="ARBA" id="ARBA00001968"/>
    </source>
</evidence>
<dbReference type="OrthoDB" id="6744827at2759"/>
<keyword evidence="6" id="KW-1185">Reference proteome</keyword>